<evidence type="ECO:0000256" key="1">
    <source>
        <dbReference type="ARBA" id="ARBA00003408"/>
    </source>
</evidence>
<keyword evidence="11 13" id="KW-0472">Membrane</keyword>
<keyword evidence="5" id="KW-0813">Transport</keyword>
<dbReference type="InterPro" id="IPR050222">
    <property type="entry name" value="MATE_MdtK"/>
</dbReference>
<evidence type="ECO:0000313" key="15">
    <source>
        <dbReference type="Proteomes" id="UP000266482"/>
    </source>
</evidence>
<organism evidence="14 15">
    <name type="scientific">Paenibacillus nanensis</name>
    <dbReference type="NCBI Taxonomy" id="393251"/>
    <lineage>
        <taxon>Bacteria</taxon>
        <taxon>Bacillati</taxon>
        <taxon>Bacillota</taxon>
        <taxon>Bacilli</taxon>
        <taxon>Bacillales</taxon>
        <taxon>Paenibacillaceae</taxon>
        <taxon>Paenibacillus</taxon>
    </lineage>
</organism>
<feature type="transmembrane region" description="Helical" evidence="13">
    <location>
        <begin position="13"/>
        <end position="34"/>
    </location>
</feature>
<dbReference type="NCBIfam" id="TIGR00797">
    <property type="entry name" value="matE"/>
    <property type="match status" value="1"/>
</dbReference>
<dbReference type="PANTHER" id="PTHR43298">
    <property type="entry name" value="MULTIDRUG RESISTANCE PROTEIN NORM-RELATED"/>
    <property type="match status" value="1"/>
</dbReference>
<keyword evidence="7" id="KW-1003">Cell membrane</keyword>
<evidence type="ECO:0000256" key="10">
    <source>
        <dbReference type="ARBA" id="ARBA00023065"/>
    </source>
</evidence>
<dbReference type="Proteomes" id="UP000266482">
    <property type="component" value="Unassembled WGS sequence"/>
</dbReference>
<dbReference type="GO" id="GO:0006811">
    <property type="term" value="P:monoatomic ion transport"/>
    <property type="evidence" value="ECO:0007669"/>
    <property type="project" value="UniProtKB-KW"/>
</dbReference>
<comment type="subcellular location">
    <subcellularLocation>
        <location evidence="2">Cell membrane</location>
        <topology evidence="2">Multi-pass membrane protein</topology>
    </subcellularLocation>
</comment>
<feature type="transmembrane region" description="Helical" evidence="13">
    <location>
        <begin position="418"/>
        <end position="442"/>
    </location>
</feature>
<dbReference type="PANTHER" id="PTHR43298:SF2">
    <property type="entry name" value="FMN_FAD EXPORTER YEEO-RELATED"/>
    <property type="match status" value="1"/>
</dbReference>
<keyword evidence="15" id="KW-1185">Reference proteome</keyword>
<dbReference type="OrthoDB" id="9780160at2"/>
<evidence type="ECO:0000256" key="2">
    <source>
        <dbReference type="ARBA" id="ARBA00004651"/>
    </source>
</evidence>
<dbReference type="PIRSF" id="PIRSF006603">
    <property type="entry name" value="DinF"/>
    <property type="match status" value="1"/>
</dbReference>
<feature type="transmembrane region" description="Helical" evidence="13">
    <location>
        <begin position="162"/>
        <end position="184"/>
    </location>
</feature>
<evidence type="ECO:0000256" key="11">
    <source>
        <dbReference type="ARBA" id="ARBA00023136"/>
    </source>
</evidence>
<dbReference type="GO" id="GO:0005886">
    <property type="term" value="C:plasma membrane"/>
    <property type="evidence" value="ECO:0007669"/>
    <property type="project" value="UniProtKB-SubCell"/>
</dbReference>
<accession>A0A3A1VHK1</accession>
<dbReference type="RefSeq" id="WP_119597774.1">
    <property type="nucleotide sequence ID" value="NZ_QXQA01000001.1"/>
</dbReference>
<feature type="transmembrane region" description="Helical" evidence="13">
    <location>
        <begin position="241"/>
        <end position="267"/>
    </location>
</feature>
<protein>
    <recommendedName>
        <fullName evidence="4">Probable multidrug resistance protein NorM</fullName>
    </recommendedName>
    <alternativeName>
        <fullName evidence="12">Multidrug-efflux transporter</fullName>
    </alternativeName>
</protein>
<dbReference type="Pfam" id="PF01554">
    <property type="entry name" value="MatE"/>
    <property type="match status" value="2"/>
</dbReference>
<feature type="transmembrane region" description="Helical" evidence="13">
    <location>
        <begin position="287"/>
        <end position="308"/>
    </location>
</feature>
<comment type="similarity">
    <text evidence="3">Belongs to the multi antimicrobial extrusion (MATE) (TC 2.A.66.1) family.</text>
</comment>
<dbReference type="GO" id="GO:0042910">
    <property type="term" value="F:xenobiotic transmembrane transporter activity"/>
    <property type="evidence" value="ECO:0007669"/>
    <property type="project" value="InterPro"/>
</dbReference>
<evidence type="ECO:0000256" key="4">
    <source>
        <dbReference type="ARBA" id="ARBA00020268"/>
    </source>
</evidence>
<evidence type="ECO:0000256" key="9">
    <source>
        <dbReference type="ARBA" id="ARBA00022989"/>
    </source>
</evidence>
<name>A0A3A1VHK1_9BACL</name>
<dbReference type="GO" id="GO:0015297">
    <property type="term" value="F:antiporter activity"/>
    <property type="evidence" value="ECO:0007669"/>
    <property type="project" value="UniProtKB-KW"/>
</dbReference>
<sequence length="463" mass="50405">MYHADTWKDKTKLLLKILWPILITQVGLNAMNLADTMMSGRVSSEDLVGVGIGSSIWMPIITGLNGILLAVTPIVSQLIGAGKRGEVAKSVSQALYVSVIIALIVAAVGLAAFRPILDAMQLESKVQHIAYNYLLALLIGIVPLFASNVLRYFFDAQGFTRISMFITLIAVPFNVLLNFGFIFGKMGFPALGGVGAGYATAITYWLMFAVSAAVAFRHAALRQYRLFREWALPSWKAWKELLAVGIPIGLGIFFEVGIFSIVTIFVGNLFDTEMTAAHQIALNFSSLVFMIPLSISMALTIVIGFSVGGEKWKHARQYTLLGVCGGVGLMGFIAILLYFFREPIASLYTEETDVAVLAAQFLVFAIFYQLSDAAQASLLGVLRGYKDVRQPFIIAFVSYWIIGVPSGYLLAARTNLEAFGFWVGIIIGLTCAAVGFLIRLLAVQRRIRSGNTAVLPTADKQPV</sequence>
<keyword evidence="6" id="KW-0050">Antiport</keyword>
<gene>
    <name evidence="14" type="ORF">D3P08_02240</name>
</gene>
<evidence type="ECO:0000256" key="12">
    <source>
        <dbReference type="ARBA" id="ARBA00031636"/>
    </source>
</evidence>
<keyword evidence="8 13" id="KW-0812">Transmembrane</keyword>
<reference evidence="14 15" key="1">
    <citation type="submission" date="2018-09" db="EMBL/GenBank/DDBJ databases">
        <title>Paenibacillus aracenensis nov. sp. isolated from a cave in southern Spain.</title>
        <authorList>
            <person name="Jurado V."/>
            <person name="Gutierrez-Patricio S."/>
            <person name="Gonzalez-Pimentel J.L."/>
            <person name="Miller A.Z."/>
            <person name="Laiz L."/>
            <person name="Saiz-Jimenez C."/>
        </authorList>
    </citation>
    <scope>NUCLEOTIDE SEQUENCE [LARGE SCALE GENOMIC DNA]</scope>
    <source>
        <strain evidence="14 15">DSM 22867</strain>
    </source>
</reference>
<dbReference type="AlphaFoldDB" id="A0A3A1VHK1"/>
<evidence type="ECO:0000256" key="13">
    <source>
        <dbReference type="SAM" id="Phobius"/>
    </source>
</evidence>
<feature type="transmembrane region" description="Helical" evidence="13">
    <location>
        <begin position="320"/>
        <end position="340"/>
    </location>
</feature>
<evidence type="ECO:0000313" key="14">
    <source>
        <dbReference type="EMBL" id="RIX60399.1"/>
    </source>
</evidence>
<dbReference type="EMBL" id="QXQA01000001">
    <property type="protein sequence ID" value="RIX60399.1"/>
    <property type="molecule type" value="Genomic_DNA"/>
</dbReference>
<feature type="transmembrane region" description="Helical" evidence="13">
    <location>
        <begin position="54"/>
        <end position="75"/>
    </location>
</feature>
<evidence type="ECO:0000256" key="6">
    <source>
        <dbReference type="ARBA" id="ARBA00022449"/>
    </source>
</evidence>
<feature type="transmembrane region" description="Helical" evidence="13">
    <location>
        <begin position="95"/>
        <end position="117"/>
    </location>
</feature>
<dbReference type="InterPro" id="IPR048279">
    <property type="entry name" value="MdtK-like"/>
</dbReference>
<keyword evidence="10" id="KW-0406">Ion transport</keyword>
<dbReference type="InterPro" id="IPR002528">
    <property type="entry name" value="MATE_fam"/>
</dbReference>
<feature type="transmembrane region" description="Helical" evidence="13">
    <location>
        <begin position="129"/>
        <end position="150"/>
    </location>
</feature>
<keyword evidence="9 13" id="KW-1133">Transmembrane helix</keyword>
<dbReference type="CDD" id="cd13131">
    <property type="entry name" value="MATE_NorM_like"/>
    <property type="match status" value="1"/>
</dbReference>
<feature type="transmembrane region" description="Helical" evidence="13">
    <location>
        <begin position="352"/>
        <end position="371"/>
    </location>
</feature>
<feature type="transmembrane region" description="Helical" evidence="13">
    <location>
        <begin position="392"/>
        <end position="412"/>
    </location>
</feature>
<feature type="transmembrane region" description="Helical" evidence="13">
    <location>
        <begin position="196"/>
        <end position="220"/>
    </location>
</feature>
<evidence type="ECO:0000256" key="3">
    <source>
        <dbReference type="ARBA" id="ARBA00010199"/>
    </source>
</evidence>
<evidence type="ECO:0000256" key="5">
    <source>
        <dbReference type="ARBA" id="ARBA00022448"/>
    </source>
</evidence>
<comment type="function">
    <text evidence="1">Multidrug efflux pump.</text>
</comment>
<evidence type="ECO:0000256" key="7">
    <source>
        <dbReference type="ARBA" id="ARBA00022475"/>
    </source>
</evidence>
<evidence type="ECO:0000256" key="8">
    <source>
        <dbReference type="ARBA" id="ARBA00022692"/>
    </source>
</evidence>
<proteinExistence type="inferred from homology"/>
<comment type="caution">
    <text evidence="14">The sequence shown here is derived from an EMBL/GenBank/DDBJ whole genome shotgun (WGS) entry which is preliminary data.</text>
</comment>